<dbReference type="Proteomes" id="UP000605970">
    <property type="component" value="Unassembled WGS sequence"/>
</dbReference>
<keyword evidence="2" id="KW-1185">Reference proteome</keyword>
<sequence length="202" mass="23153">MGRKNPIKHLFISTSNNDVESEIVALTYYLNGISRDMSLKIDVNNIKAITITNVPYYIDENVLHKICSDSLEAPLTDVQFTTSTAQNCNLKAGYRSGHLFFNTIQDKRRAFEKAKLMNNSGKVVNLEKFGVKLLAWHKIYGKTSKREYYGKEEENLIDSISPKKKKTTKNDDVNGDNWTVVTNKHKFSFRGKINRNVKENKV</sequence>
<dbReference type="AlphaFoldDB" id="A0A8S9ZTG0"/>
<evidence type="ECO:0000313" key="1">
    <source>
        <dbReference type="EMBL" id="KAF7636535.1"/>
    </source>
</evidence>
<proteinExistence type="predicted"/>
<dbReference type="EMBL" id="JABEBT010000029">
    <property type="protein sequence ID" value="KAF7636535.1"/>
    <property type="molecule type" value="Genomic_DNA"/>
</dbReference>
<name>A0A8S9ZTG0_9BILA</name>
<accession>A0A8S9ZTG0</accession>
<gene>
    <name evidence="1" type="ORF">Mgra_00004123</name>
</gene>
<organism evidence="1 2">
    <name type="scientific">Meloidogyne graminicola</name>
    <dbReference type="NCBI Taxonomy" id="189291"/>
    <lineage>
        <taxon>Eukaryota</taxon>
        <taxon>Metazoa</taxon>
        <taxon>Ecdysozoa</taxon>
        <taxon>Nematoda</taxon>
        <taxon>Chromadorea</taxon>
        <taxon>Rhabditida</taxon>
        <taxon>Tylenchina</taxon>
        <taxon>Tylenchomorpha</taxon>
        <taxon>Tylenchoidea</taxon>
        <taxon>Meloidogynidae</taxon>
        <taxon>Meloidogyninae</taxon>
        <taxon>Meloidogyne</taxon>
    </lineage>
</organism>
<reference evidence="1" key="1">
    <citation type="journal article" date="2020" name="Ecol. Evol.">
        <title>Genome structure and content of the rice root-knot nematode (Meloidogyne graminicola).</title>
        <authorList>
            <person name="Phan N.T."/>
            <person name="Danchin E.G.J."/>
            <person name="Klopp C."/>
            <person name="Perfus-Barbeoch L."/>
            <person name="Kozlowski D.K."/>
            <person name="Koutsovoulos G.D."/>
            <person name="Lopez-Roques C."/>
            <person name="Bouchez O."/>
            <person name="Zahm M."/>
            <person name="Besnard G."/>
            <person name="Bellafiore S."/>
        </authorList>
    </citation>
    <scope>NUCLEOTIDE SEQUENCE</scope>
    <source>
        <strain evidence="1">VN-18</strain>
    </source>
</reference>
<protein>
    <submittedName>
        <fullName evidence="1">Uncharacterized protein</fullName>
    </submittedName>
</protein>
<comment type="caution">
    <text evidence="1">The sequence shown here is derived from an EMBL/GenBank/DDBJ whole genome shotgun (WGS) entry which is preliminary data.</text>
</comment>
<evidence type="ECO:0000313" key="2">
    <source>
        <dbReference type="Proteomes" id="UP000605970"/>
    </source>
</evidence>